<feature type="signal peptide" evidence="9">
    <location>
        <begin position="1"/>
        <end position="19"/>
    </location>
</feature>
<dbReference type="EMBL" id="GL876975">
    <property type="protein sequence ID" value="KLU90451.1"/>
    <property type="molecule type" value="Genomic_DNA"/>
</dbReference>
<proteinExistence type="inferred from homology"/>
<dbReference type="PROSITE" id="PS00136">
    <property type="entry name" value="SUBTILASE_ASP"/>
    <property type="match status" value="1"/>
</dbReference>
<evidence type="ECO:0000259" key="10">
    <source>
        <dbReference type="Pfam" id="PF00082"/>
    </source>
</evidence>
<evidence type="ECO:0000313" key="13">
    <source>
        <dbReference type="EMBL" id="KLU90451.1"/>
    </source>
</evidence>
<dbReference type="Pfam" id="PF00082">
    <property type="entry name" value="Peptidase_S8"/>
    <property type="match status" value="1"/>
</dbReference>
<accession>A0A0C4EC91</accession>
<dbReference type="Pfam" id="PF02225">
    <property type="entry name" value="PA"/>
    <property type="match status" value="1"/>
</dbReference>
<keyword evidence="2" id="KW-0964">Secreted</keyword>
<dbReference type="InterPro" id="IPR023827">
    <property type="entry name" value="Peptidase_S8_Asp-AS"/>
</dbReference>
<feature type="chain" id="PRO_5009385924" evidence="9">
    <location>
        <begin position="20"/>
        <end position="915"/>
    </location>
</feature>
<name>A0A0C4EC91_MAGP6</name>
<dbReference type="CDD" id="cd07489">
    <property type="entry name" value="Peptidases_S8_5"/>
    <property type="match status" value="1"/>
</dbReference>
<dbReference type="GO" id="GO:0016020">
    <property type="term" value="C:membrane"/>
    <property type="evidence" value="ECO:0007669"/>
    <property type="project" value="InterPro"/>
</dbReference>
<evidence type="ECO:0000256" key="5">
    <source>
        <dbReference type="ARBA" id="ARBA00022801"/>
    </source>
</evidence>
<evidence type="ECO:0000313" key="15">
    <source>
        <dbReference type="Proteomes" id="UP000011715"/>
    </source>
</evidence>
<dbReference type="EMBL" id="ADBL01002304">
    <property type="status" value="NOT_ANNOTATED_CDS"/>
    <property type="molecule type" value="Genomic_DNA"/>
</dbReference>
<evidence type="ECO:0000259" key="11">
    <source>
        <dbReference type="Pfam" id="PF02225"/>
    </source>
</evidence>
<keyword evidence="4 9" id="KW-0732">Signal</keyword>
<feature type="active site" description="Charge relay system" evidence="7 8">
    <location>
        <position position="211"/>
    </location>
</feature>
<dbReference type="InterPro" id="IPR050131">
    <property type="entry name" value="Peptidase_S8_subtilisin-like"/>
</dbReference>
<reference evidence="14" key="4">
    <citation type="journal article" date="2015" name="G3 (Bethesda)">
        <title>Genome sequences of three phytopathogenic species of the Magnaporthaceae family of fungi.</title>
        <authorList>
            <person name="Okagaki L.H."/>
            <person name="Nunes C.C."/>
            <person name="Sailsbery J."/>
            <person name="Clay B."/>
            <person name="Brown D."/>
            <person name="John T."/>
            <person name="Oh Y."/>
            <person name="Young N."/>
            <person name="Fitzgerald M."/>
            <person name="Haas B.J."/>
            <person name="Zeng Q."/>
            <person name="Young S."/>
            <person name="Adiconis X."/>
            <person name="Fan L."/>
            <person name="Levin J.Z."/>
            <person name="Mitchell T.K."/>
            <person name="Okubara P.A."/>
            <person name="Farman M.L."/>
            <person name="Kohn L.M."/>
            <person name="Birren B."/>
            <person name="Ma L.-J."/>
            <person name="Dean R.A."/>
        </authorList>
    </citation>
    <scope>NUCLEOTIDE SEQUENCE</scope>
    <source>
        <strain evidence="14">ATCC 64411 / 73-15</strain>
    </source>
</reference>
<organism evidence="14 15">
    <name type="scientific">Magnaporthiopsis poae (strain ATCC 64411 / 73-15)</name>
    <name type="common">Kentucky bluegrass fungus</name>
    <name type="synonym">Magnaporthe poae</name>
    <dbReference type="NCBI Taxonomy" id="644358"/>
    <lineage>
        <taxon>Eukaryota</taxon>
        <taxon>Fungi</taxon>
        <taxon>Dikarya</taxon>
        <taxon>Ascomycota</taxon>
        <taxon>Pezizomycotina</taxon>
        <taxon>Sordariomycetes</taxon>
        <taxon>Sordariomycetidae</taxon>
        <taxon>Magnaporthales</taxon>
        <taxon>Magnaporthaceae</taxon>
        <taxon>Magnaporthiopsis</taxon>
    </lineage>
</organism>
<dbReference type="Gene3D" id="3.40.50.200">
    <property type="entry name" value="Peptidase S8/S53 domain"/>
    <property type="match status" value="2"/>
</dbReference>
<reference evidence="13" key="3">
    <citation type="submission" date="2011-03" db="EMBL/GenBank/DDBJ databases">
        <title>Annotation of Magnaporthe poae ATCC 64411.</title>
        <authorList>
            <person name="Ma L.-J."/>
            <person name="Dead R."/>
            <person name="Young S.K."/>
            <person name="Zeng Q."/>
            <person name="Gargeya S."/>
            <person name="Fitzgerald M."/>
            <person name="Haas B."/>
            <person name="Abouelleil A."/>
            <person name="Alvarado L."/>
            <person name="Arachchi H.M."/>
            <person name="Berlin A."/>
            <person name="Brown A."/>
            <person name="Chapman S.B."/>
            <person name="Chen Z."/>
            <person name="Dunbar C."/>
            <person name="Freedman E."/>
            <person name="Gearin G."/>
            <person name="Gellesch M."/>
            <person name="Goldberg J."/>
            <person name="Griggs A."/>
            <person name="Gujja S."/>
            <person name="Heiman D."/>
            <person name="Howarth C."/>
            <person name="Larson L."/>
            <person name="Lui A."/>
            <person name="MacDonald P.J.P."/>
            <person name="Mehta T."/>
            <person name="Montmayeur A."/>
            <person name="Murphy C."/>
            <person name="Neiman D."/>
            <person name="Pearson M."/>
            <person name="Priest M."/>
            <person name="Roberts A."/>
            <person name="Saif S."/>
            <person name="Shea T."/>
            <person name="Shenoy N."/>
            <person name="Sisk P."/>
            <person name="Stolte C."/>
            <person name="Sykes S."/>
            <person name="Yandava C."/>
            <person name="Wortman J."/>
            <person name="Nusbaum C."/>
            <person name="Birren B."/>
        </authorList>
    </citation>
    <scope>NUCLEOTIDE SEQUENCE</scope>
    <source>
        <strain evidence="13">ATCC 64411</strain>
    </source>
</reference>
<dbReference type="InterPro" id="IPR003137">
    <property type="entry name" value="PA_domain"/>
</dbReference>
<dbReference type="PROSITE" id="PS51892">
    <property type="entry name" value="SUBTILASE"/>
    <property type="match status" value="1"/>
</dbReference>
<dbReference type="InterPro" id="IPR036852">
    <property type="entry name" value="Peptidase_S8/S53_dom_sf"/>
</dbReference>
<dbReference type="Pfam" id="PF06280">
    <property type="entry name" value="fn3_5"/>
    <property type="match status" value="1"/>
</dbReference>
<dbReference type="CDD" id="cd02124">
    <property type="entry name" value="PA_PoS1_like"/>
    <property type="match status" value="1"/>
</dbReference>
<dbReference type="InterPro" id="IPR000209">
    <property type="entry name" value="Peptidase_S8/S53_dom"/>
</dbReference>
<evidence type="ECO:0000256" key="6">
    <source>
        <dbReference type="ARBA" id="ARBA00022825"/>
    </source>
</evidence>
<dbReference type="GO" id="GO:0006508">
    <property type="term" value="P:proteolysis"/>
    <property type="evidence" value="ECO:0007669"/>
    <property type="project" value="UniProtKB-KW"/>
</dbReference>
<feature type="domain" description="Peptidase S8/S53" evidence="10">
    <location>
        <begin position="153"/>
        <end position="549"/>
    </location>
</feature>
<gene>
    <name evidence="13" type="ORF">MAPG_10305</name>
</gene>
<keyword evidence="3 8" id="KW-0645">Protease</keyword>
<dbReference type="eggNOG" id="KOG4266">
    <property type="taxonomic scope" value="Eukaryota"/>
</dbReference>
<evidence type="ECO:0000259" key="12">
    <source>
        <dbReference type="Pfam" id="PF06280"/>
    </source>
</evidence>
<dbReference type="EnsemblFungi" id="MAPG_10305T0">
    <property type="protein sequence ID" value="MAPG_10305T0"/>
    <property type="gene ID" value="MAPG_10305"/>
</dbReference>
<dbReference type="STRING" id="644358.A0A0C4EC91"/>
<protein>
    <submittedName>
        <fullName evidence="13 14">Uncharacterized protein</fullName>
    </submittedName>
</protein>
<evidence type="ECO:0000313" key="14">
    <source>
        <dbReference type="EnsemblFungi" id="MAPG_10305T0"/>
    </source>
</evidence>
<feature type="domain" description="C5a peptidase/Subtilisin-like protease SBT2-like Fn3-like" evidence="12">
    <location>
        <begin position="620"/>
        <end position="733"/>
    </location>
</feature>
<dbReference type="PRINTS" id="PR00723">
    <property type="entry name" value="SUBTILISIN"/>
</dbReference>
<dbReference type="AlphaFoldDB" id="A0A0C4EC91"/>
<keyword evidence="15" id="KW-1185">Reference proteome</keyword>
<dbReference type="InterPro" id="IPR034187">
    <property type="entry name" value="Peptidases_S8_5"/>
</dbReference>
<feature type="active site" description="Charge relay system" evidence="7 8">
    <location>
        <position position="162"/>
    </location>
</feature>
<evidence type="ECO:0000256" key="3">
    <source>
        <dbReference type="ARBA" id="ARBA00022670"/>
    </source>
</evidence>
<dbReference type="InterPro" id="IPR010435">
    <property type="entry name" value="C5a/SBT2-like_Fn3"/>
</dbReference>
<sequence>MRRLLRILVLALPLAAATAASSNRPRQFPRRDVAADDGKRFVVEAAEGVPLDTLRGQLVAAGVQVIKTFDSDVFAGLTVESGVDVDVDTLRRLGGGNVARAWPVLKIPLPATIDEDRGVSLLLLGEGAGAAAQNWSIHHSTGVDKLHAAGILGKGVKVAVIDSGVNYRHEALGGGFGAGFKVSGGFDLVGDEYDGSNAKKPDGDPMDVLGHGTHVAGIIAGKSDFFAGVAPEAEILSFKVFGALEATDEDTLVEATLMAYEAGADIITASVGRASGFADGAWATVASRIVSRGVVVTIAAGNDGEEGPMYASSGSSGRDVLAVAAVDTSLVPAKPWRATFSTGNQTHTAQMAYIPPVNRPLWNLTGLPIWPLSLDTSNPSDGCKPLPDSTPDLSGVIVLARRSLACSYYDVQANLEKFGARAVLFYNNDRRPFAHVANSVNKSQLGMIDAQAGAAIVEAVKAGGNVTADFTTPRDSNWAVGFRDGPVGGIPSSYSSWGGTYDLGIKPDVAAPGSRIYSTFLNGTFKTLSGTSMATPYLAGVAALYISVHGGRREHGPGFAKSLAKRLTASAESLPWQVMEVTELPVDFGFLSPVPQSGSGLINATRVLQQTTSLAFEPLALNDTAKFRPLHVVDITNGGTEPVSYTFGLLPAGGFDLQGRTTGFLADVLDVKPFSLVPRVEFPSGPFVVQPGQTRRAELVFTAPQVADQSKLPVYSGKVVITGTNGDVLGVPYYGAAFDLRRQTQGKMFPPSYPFQRSGPRGQDINVYNRYSFNLSRAAQDFPKVHAMFFWGARELRWDIFDPTYNETQWTYPPTIGKNGYLGSATYSTYGLSQITFDPVTMDKNRVLPFPVRLLERSSSWSQLGRRFWWLGRLANGSDIAPGRYRMRFAALAPFADPERAESWHVWPTPEIFVG</sequence>
<keyword evidence="6 8" id="KW-0720">Serine protease</keyword>
<comment type="similarity">
    <text evidence="1 8">Belongs to the peptidase S8 family.</text>
</comment>
<dbReference type="OMA" id="PAKPWHA"/>
<dbReference type="VEuPathDB" id="FungiDB:MAPG_10305"/>
<feature type="domain" description="PA" evidence="11">
    <location>
        <begin position="379"/>
        <end position="436"/>
    </location>
</feature>
<evidence type="ECO:0000256" key="4">
    <source>
        <dbReference type="ARBA" id="ARBA00022729"/>
    </source>
</evidence>
<dbReference type="InterPro" id="IPR022398">
    <property type="entry name" value="Peptidase_S8_His-AS"/>
</dbReference>
<dbReference type="PANTHER" id="PTHR43806">
    <property type="entry name" value="PEPTIDASE S8"/>
    <property type="match status" value="1"/>
</dbReference>
<dbReference type="OrthoDB" id="10256524at2759"/>
<evidence type="ECO:0000256" key="8">
    <source>
        <dbReference type="PROSITE-ProRule" id="PRU01240"/>
    </source>
</evidence>
<evidence type="ECO:0000256" key="9">
    <source>
        <dbReference type="SAM" id="SignalP"/>
    </source>
</evidence>
<dbReference type="GO" id="GO:0004252">
    <property type="term" value="F:serine-type endopeptidase activity"/>
    <property type="evidence" value="ECO:0007669"/>
    <property type="project" value="UniProtKB-UniRule"/>
</dbReference>
<dbReference type="Proteomes" id="UP000011715">
    <property type="component" value="Unassembled WGS sequence"/>
</dbReference>
<keyword evidence="2" id="KW-0134">Cell wall</keyword>
<evidence type="ECO:0000256" key="2">
    <source>
        <dbReference type="ARBA" id="ARBA00022512"/>
    </source>
</evidence>
<reference evidence="13" key="1">
    <citation type="submission" date="2010-05" db="EMBL/GenBank/DDBJ databases">
        <title>The Genome Sequence of Magnaporthe poae strain ATCC 64411.</title>
        <authorList>
            <consortium name="The Broad Institute Genome Sequencing Platform"/>
            <consortium name="Broad Institute Genome Sequencing Center for Infectious Disease"/>
            <person name="Ma L.-J."/>
            <person name="Dead R."/>
            <person name="Young S."/>
            <person name="Zeng Q."/>
            <person name="Koehrsen M."/>
            <person name="Alvarado L."/>
            <person name="Berlin A."/>
            <person name="Chapman S.B."/>
            <person name="Chen Z."/>
            <person name="Freedman E."/>
            <person name="Gellesch M."/>
            <person name="Goldberg J."/>
            <person name="Griggs A."/>
            <person name="Gujja S."/>
            <person name="Heilman E.R."/>
            <person name="Heiman D."/>
            <person name="Hepburn T."/>
            <person name="Howarth C."/>
            <person name="Jen D."/>
            <person name="Larson L."/>
            <person name="Mehta T."/>
            <person name="Neiman D."/>
            <person name="Pearson M."/>
            <person name="Roberts A."/>
            <person name="Saif S."/>
            <person name="Shea T."/>
            <person name="Shenoy N."/>
            <person name="Sisk P."/>
            <person name="Stolte C."/>
            <person name="Sykes S."/>
            <person name="Walk T."/>
            <person name="White J."/>
            <person name="Yandava C."/>
            <person name="Haas B."/>
            <person name="Nusbaum C."/>
            <person name="Birren B."/>
        </authorList>
    </citation>
    <scope>NUCLEOTIDE SEQUENCE</scope>
    <source>
        <strain evidence="13">ATCC 64411</strain>
    </source>
</reference>
<reference evidence="15" key="2">
    <citation type="submission" date="2010-05" db="EMBL/GenBank/DDBJ databases">
        <title>The genome sequence of Magnaporthe poae strain ATCC 64411.</title>
        <authorList>
            <person name="Ma L.-J."/>
            <person name="Dead R."/>
            <person name="Young S."/>
            <person name="Zeng Q."/>
            <person name="Koehrsen M."/>
            <person name="Alvarado L."/>
            <person name="Berlin A."/>
            <person name="Chapman S.B."/>
            <person name="Chen Z."/>
            <person name="Freedman E."/>
            <person name="Gellesch M."/>
            <person name="Goldberg J."/>
            <person name="Griggs A."/>
            <person name="Gujja S."/>
            <person name="Heilman E.R."/>
            <person name="Heiman D."/>
            <person name="Hepburn T."/>
            <person name="Howarth C."/>
            <person name="Jen D."/>
            <person name="Larson L."/>
            <person name="Mehta T."/>
            <person name="Neiman D."/>
            <person name="Pearson M."/>
            <person name="Roberts A."/>
            <person name="Saif S."/>
            <person name="Shea T."/>
            <person name="Shenoy N."/>
            <person name="Sisk P."/>
            <person name="Stolte C."/>
            <person name="Sykes S."/>
            <person name="Walk T."/>
            <person name="White J."/>
            <person name="Yandava C."/>
            <person name="Haas B."/>
            <person name="Nusbaum C."/>
            <person name="Birren B."/>
        </authorList>
    </citation>
    <scope>NUCLEOTIDE SEQUENCE [LARGE SCALE GENOMIC DNA]</scope>
    <source>
        <strain evidence="15">ATCC 64411 / 73-15</strain>
    </source>
</reference>
<feature type="active site" description="Charge relay system" evidence="7 8">
    <location>
        <position position="532"/>
    </location>
</feature>
<dbReference type="PANTHER" id="PTHR43806:SF66">
    <property type="entry name" value="SERIN ENDOPEPTIDASE"/>
    <property type="match status" value="1"/>
</dbReference>
<keyword evidence="5 8" id="KW-0378">Hydrolase</keyword>
<dbReference type="SUPFAM" id="SSF52743">
    <property type="entry name" value="Subtilisin-like"/>
    <property type="match status" value="1"/>
</dbReference>
<dbReference type="InterPro" id="IPR015500">
    <property type="entry name" value="Peptidase_S8_subtilisin-rel"/>
</dbReference>
<evidence type="ECO:0000256" key="1">
    <source>
        <dbReference type="ARBA" id="ARBA00011073"/>
    </source>
</evidence>
<evidence type="ECO:0000256" key="7">
    <source>
        <dbReference type="PIRSR" id="PIRSR615500-1"/>
    </source>
</evidence>
<dbReference type="PROSITE" id="PS00137">
    <property type="entry name" value="SUBTILASE_HIS"/>
    <property type="match status" value="1"/>
</dbReference>
<reference evidence="14" key="5">
    <citation type="submission" date="2015-06" db="UniProtKB">
        <authorList>
            <consortium name="EnsemblFungi"/>
        </authorList>
    </citation>
    <scope>IDENTIFICATION</scope>
    <source>
        <strain evidence="14">ATCC 64411</strain>
    </source>
</reference>